<feature type="region of interest" description="Disordered" evidence="1">
    <location>
        <begin position="1"/>
        <end position="42"/>
    </location>
</feature>
<protein>
    <submittedName>
        <fullName evidence="2">Uncharacterized protein</fullName>
    </submittedName>
</protein>
<comment type="caution">
    <text evidence="2">The sequence shown here is derived from an EMBL/GenBank/DDBJ whole genome shotgun (WGS) entry which is preliminary data.</text>
</comment>
<evidence type="ECO:0000313" key="2">
    <source>
        <dbReference type="EMBL" id="KAJ8880513.1"/>
    </source>
</evidence>
<dbReference type="EMBL" id="JARBHB010000006">
    <property type="protein sequence ID" value="KAJ8880513.1"/>
    <property type="molecule type" value="Genomic_DNA"/>
</dbReference>
<sequence length="196" mass="22455">MKKRGKRGTFRDQQHRRTRSPHARILERPRRESNPVRRGGGRRVAYPLHHRRVNYVPCGPAMRSSDVRWSRGKVSLGAASTPRSGAGMKGRGKWEIPEKTRRPSSGTSPTCENPVTRPGIEPGSPWWEASVLTAQPLWHHYFSNDYLRQSLASTITTRHRLNEAGLQAPMRRRPLCRLPSLLGIISRDPRISWVRF</sequence>
<organism evidence="2 3">
    <name type="scientific">Dryococelus australis</name>
    <dbReference type="NCBI Taxonomy" id="614101"/>
    <lineage>
        <taxon>Eukaryota</taxon>
        <taxon>Metazoa</taxon>
        <taxon>Ecdysozoa</taxon>
        <taxon>Arthropoda</taxon>
        <taxon>Hexapoda</taxon>
        <taxon>Insecta</taxon>
        <taxon>Pterygota</taxon>
        <taxon>Neoptera</taxon>
        <taxon>Polyneoptera</taxon>
        <taxon>Phasmatodea</taxon>
        <taxon>Verophasmatodea</taxon>
        <taxon>Anareolatae</taxon>
        <taxon>Phasmatidae</taxon>
        <taxon>Eurycanthinae</taxon>
        <taxon>Dryococelus</taxon>
    </lineage>
</organism>
<keyword evidence="3" id="KW-1185">Reference proteome</keyword>
<reference evidence="2 3" key="1">
    <citation type="submission" date="2023-02" db="EMBL/GenBank/DDBJ databases">
        <title>LHISI_Scaffold_Assembly.</title>
        <authorList>
            <person name="Stuart O.P."/>
            <person name="Cleave R."/>
            <person name="Magrath M.J.L."/>
            <person name="Mikheyev A.S."/>
        </authorList>
    </citation>
    <scope>NUCLEOTIDE SEQUENCE [LARGE SCALE GENOMIC DNA]</scope>
    <source>
        <strain evidence="2">Daus_M_001</strain>
        <tissue evidence="2">Leg muscle</tissue>
    </source>
</reference>
<accession>A0ABQ9H896</accession>
<feature type="region of interest" description="Disordered" evidence="1">
    <location>
        <begin position="76"/>
        <end position="119"/>
    </location>
</feature>
<dbReference type="Proteomes" id="UP001159363">
    <property type="component" value="Chromosome 5"/>
</dbReference>
<evidence type="ECO:0000313" key="3">
    <source>
        <dbReference type="Proteomes" id="UP001159363"/>
    </source>
</evidence>
<evidence type="ECO:0000256" key="1">
    <source>
        <dbReference type="SAM" id="MobiDB-lite"/>
    </source>
</evidence>
<name>A0ABQ9H896_9NEOP</name>
<gene>
    <name evidence="2" type="ORF">PR048_016983</name>
</gene>
<feature type="compositionally biased region" description="Basic and acidic residues" evidence="1">
    <location>
        <begin position="24"/>
        <end position="35"/>
    </location>
</feature>
<proteinExistence type="predicted"/>
<feature type="compositionally biased region" description="Polar residues" evidence="1">
    <location>
        <begin position="103"/>
        <end position="113"/>
    </location>
</feature>
<feature type="compositionally biased region" description="Basic and acidic residues" evidence="1">
    <location>
        <begin position="92"/>
        <end position="101"/>
    </location>
</feature>